<organism evidence="2 3">
    <name type="scientific">Acinetobacter bereziniae</name>
    <name type="common">Acinetobacter genomosp. 10</name>
    <dbReference type="NCBI Taxonomy" id="106648"/>
    <lineage>
        <taxon>Bacteria</taxon>
        <taxon>Pseudomonadati</taxon>
        <taxon>Pseudomonadota</taxon>
        <taxon>Gammaproteobacteria</taxon>
        <taxon>Moraxellales</taxon>
        <taxon>Moraxellaceae</taxon>
        <taxon>Acinetobacter</taxon>
    </lineage>
</organism>
<feature type="transmembrane region" description="Helical" evidence="1">
    <location>
        <begin position="65"/>
        <end position="84"/>
    </location>
</feature>
<dbReference type="EMBL" id="CP092085">
    <property type="protein sequence ID" value="UUN96161.1"/>
    <property type="molecule type" value="Genomic_DNA"/>
</dbReference>
<gene>
    <name evidence="2" type="ORF">I9054_012280</name>
</gene>
<dbReference type="RefSeq" id="WP_227560626.1">
    <property type="nucleotide sequence ID" value="NZ_BKNL01000001.1"/>
</dbReference>
<reference evidence="2" key="1">
    <citation type="submission" date="2022-02" db="EMBL/GenBank/DDBJ databases">
        <title>Characterization of Tn125 harboring carbapenem-resistant Acinetobacter bereziniae clinical isolates.</title>
        <authorList>
            <person name="Wong N.-K."/>
            <person name="Pan Q."/>
        </authorList>
    </citation>
    <scope>NUCLEOTIDE SEQUENCE</scope>
    <source>
        <strain evidence="2">GD03393</strain>
    </source>
</reference>
<proteinExistence type="predicted"/>
<name>A0A9E7TEM9_ACIBZ</name>
<dbReference type="Proteomes" id="UP000644140">
    <property type="component" value="Chromosome"/>
</dbReference>
<keyword evidence="1" id="KW-0812">Transmembrane</keyword>
<accession>A0A9E7TEM9</accession>
<dbReference type="Pfam" id="PF25612">
    <property type="entry name" value="DUF7940"/>
    <property type="match status" value="1"/>
</dbReference>
<keyword evidence="1" id="KW-0472">Membrane</keyword>
<keyword evidence="1" id="KW-1133">Transmembrane helix</keyword>
<evidence type="ECO:0000256" key="1">
    <source>
        <dbReference type="SAM" id="Phobius"/>
    </source>
</evidence>
<protein>
    <submittedName>
        <fullName evidence="2">Uncharacterized protein</fullName>
    </submittedName>
</protein>
<evidence type="ECO:0000313" key="2">
    <source>
        <dbReference type="EMBL" id="UUN96161.1"/>
    </source>
</evidence>
<evidence type="ECO:0000313" key="3">
    <source>
        <dbReference type="Proteomes" id="UP000644140"/>
    </source>
</evidence>
<dbReference type="AlphaFoldDB" id="A0A9E7TEM9"/>
<dbReference type="InterPro" id="IPR057700">
    <property type="entry name" value="DUF7940"/>
</dbReference>
<sequence length="135" mass="15210">MKKVNRKVPQSVKVKRRIDEAVKQALASGATTDPKLLSPQYVVGTVGTLEVKRTGWIVQNWRRGWLWLSNWMFAAIAWVAIYGVPPEIIALIPEAIRENFIPIMSALGIICRFIDQNRNKPLPLVTAGESDDNRT</sequence>